<evidence type="ECO:0000256" key="1">
    <source>
        <dbReference type="ARBA" id="ARBA00004141"/>
    </source>
</evidence>
<dbReference type="InterPro" id="IPR033945">
    <property type="entry name" value="Cyt_c_oxase_su3_dom"/>
</dbReference>
<dbReference type="EMBL" id="KF734668">
    <property type="protein sequence ID" value="AHC02249.1"/>
    <property type="molecule type" value="Genomic_DNA"/>
</dbReference>
<evidence type="ECO:0000256" key="5">
    <source>
        <dbReference type="ARBA" id="ARBA00022967"/>
    </source>
</evidence>
<keyword evidence="5" id="KW-1278">Translocase</keyword>
<keyword evidence="7 9" id="KW-0472">Membrane</keyword>
<feature type="transmembrane region" description="Helical" evidence="9">
    <location>
        <begin position="78"/>
        <end position="103"/>
    </location>
</feature>
<keyword evidence="6 9" id="KW-1133">Transmembrane helix</keyword>
<dbReference type="SUPFAM" id="SSF81452">
    <property type="entry name" value="Cytochrome c oxidase subunit III-like"/>
    <property type="match status" value="1"/>
</dbReference>
<evidence type="ECO:0000256" key="9">
    <source>
        <dbReference type="SAM" id="Phobius"/>
    </source>
</evidence>
<feature type="transmembrane region" description="Helical" evidence="9">
    <location>
        <begin position="123"/>
        <end position="145"/>
    </location>
</feature>
<dbReference type="PANTHER" id="PTHR11403:SF7">
    <property type="entry name" value="CYTOCHROME C OXIDASE SUBUNIT 3"/>
    <property type="match status" value="1"/>
</dbReference>
<sequence length="260" mass="30833">MMMNNHYYHLVKYSPWPILAALNLASLGVSLVKWITMNSFFFFFFLLLTILIVAQWWRDVIRETLYEGCRSNKINLTINLGMAFFIVSELWFFISFFWAYFYFSLSPDMSMGLAWPPHGITPMNFMDIPLLNTLTLLTSGFFITWSHHSLINYSFSMARAALFSSIVTGGYFLSIQLYEYMNSTFSFCDSVFGNCFFILTGFHGIHVMIGLLFISVSYLRMVKKSFSPLFFHGFEYSIWYWHFVDLVWLFLYMFLYWWGM</sequence>
<evidence type="ECO:0000313" key="11">
    <source>
        <dbReference type="EMBL" id="AHC02249.1"/>
    </source>
</evidence>
<comment type="similarity">
    <text evidence="2 8">Belongs to the cytochrome c oxidase subunit 3 family.</text>
</comment>
<organism evidence="11">
    <name type="scientific">Bemisia afer</name>
    <name type="common">Whitefly</name>
    <dbReference type="NCBI Taxonomy" id="166114"/>
    <lineage>
        <taxon>Eukaryota</taxon>
        <taxon>Metazoa</taxon>
        <taxon>Ecdysozoa</taxon>
        <taxon>Arthropoda</taxon>
        <taxon>Hexapoda</taxon>
        <taxon>Insecta</taxon>
        <taxon>Pterygota</taxon>
        <taxon>Neoptera</taxon>
        <taxon>Paraneoptera</taxon>
        <taxon>Hemiptera</taxon>
        <taxon>Sternorrhyncha</taxon>
        <taxon>Aleyrodoidea</taxon>
        <taxon>Aleyrodidae</taxon>
        <taxon>Aleyrodinae</taxon>
        <taxon>Bemisia</taxon>
    </lineage>
</organism>
<dbReference type="Gene3D" id="1.20.120.80">
    <property type="entry name" value="Cytochrome c oxidase, subunit III, four-helix bundle"/>
    <property type="match status" value="1"/>
</dbReference>
<dbReference type="Pfam" id="PF00510">
    <property type="entry name" value="COX3"/>
    <property type="match status" value="1"/>
</dbReference>
<gene>
    <name evidence="11" type="primary">cox3</name>
</gene>
<evidence type="ECO:0000256" key="4">
    <source>
        <dbReference type="ARBA" id="ARBA00022692"/>
    </source>
</evidence>
<proteinExistence type="inferred from homology"/>
<dbReference type="InterPro" id="IPR000298">
    <property type="entry name" value="Cyt_c_oxidase-like_su3"/>
</dbReference>
<feature type="transmembrane region" description="Helical" evidence="9">
    <location>
        <begin position="157"/>
        <end position="176"/>
    </location>
</feature>
<dbReference type="GO" id="GO:0006123">
    <property type="term" value="P:mitochondrial electron transport, cytochrome c to oxygen"/>
    <property type="evidence" value="ECO:0007669"/>
    <property type="project" value="TreeGrafter"/>
</dbReference>
<accession>A0A023IZA1</accession>
<comment type="function">
    <text evidence="8">Component of the cytochrome c oxidase, the last enzyme in the mitochondrial electron transport chain which drives oxidative phosphorylation. The respiratory chain contains 3 multisubunit complexes succinate dehydrogenase (complex II, CII), ubiquinol-cytochrome c oxidoreductase (cytochrome b-c1 complex, complex III, CIII) and cytochrome c oxidase (complex IV, CIV), that cooperate to transfer electrons derived from NADH and succinate to molecular oxygen, creating an electrochemical gradient over the inner membrane that drives transmembrane transport and the ATP synthase. Cytochrome c oxidase is the component of the respiratory chain that catalyzes the reduction of oxygen to water. Electrons originating from reduced cytochrome c in the intermembrane space (IMS) are transferred via the dinuclear copper A center (CU(A)) of subunit 2 and heme A of subunit 1 to the active site in subunit 1, a binuclear center (BNC) formed by heme A3 and copper B (CU(B)). The BNC reduces molecular oxygen to 2 water molecules using 4 electrons from cytochrome c in the IMS and 4 protons from the mitochondrial matrix.</text>
</comment>
<dbReference type="PROSITE" id="PS50253">
    <property type="entry name" value="COX3"/>
    <property type="match status" value="1"/>
</dbReference>
<dbReference type="Gene3D" id="1.10.287.70">
    <property type="match status" value="1"/>
</dbReference>
<dbReference type="RefSeq" id="YP_009027756.1">
    <property type="nucleotide sequence ID" value="NC_024056.1"/>
</dbReference>
<dbReference type="GO" id="GO:0005739">
    <property type="term" value="C:mitochondrion"/>
    <property type="evidence" value="ECO:0007669"/>
    <property type="project" value="TreeGrafter"/>
</dbReference>
<dbReference type="InterPro" id="IPR024791">
    <property type="entry name" value="Cyt_c/ubiquinol_Oxase_su3"/>
</dbReference>
<name>A0A023IZA1_BEMAF</name>
<geneLocation type="mitochondrion" evidence="11"/>
<evidence type="ECO:0000256" key="7">
    <source>
        <dbReference type="ARBA" id="ARBA00023136"/>
    </source>
</evidence>
<dbReference type="InterPro" id="IPR013833">
    <property type="entry name" value="Cyt_c_oxidase_su3_a-hlx"/>
</dbReference>
<protein>
    <recommendedName>
        <fullName evidence="3 8">Cytochrome c oxidase subunit 3</fullName>
    </recommendedName>
</protein>
<dbReference type="PANTHER" id="PTHR11403">
    <property type="entry name" value="CYTOCHROME C OXIDASE SUBUNIT III"/>
    <property type="match status" value="1"/>
</dbReference>
<dbReference type="AlphaFoldDB" id="A0A023IZA1"/>
<dbReference type="GO" id="GO:0016020">
    <property type="term" value="C:membrane"/>
    <property type="evidence" value="ECO:0007669"/>
    <property type="project" value="UniProtKB-SubCell"/>
</dbReference>
<dbReference type="GO" id="GO:0004129">
    <property type="term" value="F:cytochrome-c oxidase activity"/>
    <property type="evidence" value="ECO:0007669"/>
    <property type="project" value="InterPro"/>
</dbReference>
<evidence type="ECO:0000256" key="8">
    <source>
        <dbReference type="RuleBase" id="RU003375"/>
    </source>
</evidence>
<dbReference type="CTD" id="4514"/>
<evidence type="ECO:0000256" key="3">
    <source>
        <dbReference type="ARBA" id="ARBA00015944"/>
    </source>
</evidence>
<reference evidence="11" key="1">
    <citation type="submission" date="2013-10" db="EMBL/GenBank/DDBJ databases">
        <authorList>
            <person name="Wang H.-L."/>
            <person name="Yang J."/>
            <person name="Xiao N."/>
            <person name="Wang X.-W."/>
            <person name="Liu S.-S."/>
        </authorList>
    </citation>
    <scope>NUCLEOTIDE SEQUENCE</scope>
</reference>
<keyword evidence="4 8" id="KW-0812">Transmembrane</keyword>
<evidence type="ECO:0000256" key="2">
    <source>
        <dbReference type="ARBA" id="ARBA00010581"/>
    </source>
</evidence>
<feature type="transmembrane region" description="Helical" evidence="9">
    <location>
        <begin position="40"/>
        <end position="57"/>
    </location>
</feature>
<dbReference type="InterPro" id="IPR035973">
    <property type="entry name" value="Cyt_c_oxidase_su3-like_sf"/>
</dbReference>
<evidence type="ECO:0000259" key="10">
    <source>
        <dbReference type="PROSITE" id="PS50253"/>
    </source>
</evidence>
<feature type="transmembrane region" description="Helical" evidence="9">
    <location>
        <begin position="239"/>
        <end position="258"/>
    </location>
</feature>
<comment type="subcellular location">
    <subcellularLocation>
        <location evidence="1">Membrane</location>
        <topology evidence="1">Multi-pass membrane protein</topology>
    </subcellularLocation>
</comment>
<evidence type="ECO:0000256" key="6">
    <source>
        <dbReference type="ARBA" id="ARBA00022989"/>
    </source>
</evidence>
<feature type="transmembrane region" description="Helical" evidence="9">
    <location>
        <begin position="16"/>
        <end position="34"/>
    </location>
</feature>
<dbReference type="GeneID" id="19221855"/>
<dbReference type="CDD" id="cd01665">
    <property type="entry name" value="Cyt_c_Oxidase_III"/>
    <property type="match status" value="1"/>
</dbReference>
<keyword evidence="8 11" id="KW-0496">Mitochondrion</keyword>
<feature type="transmembrane region" description="Helical" evidence="9">
    <location>
        <begin position="196"/>
        <end position="219"/>
    </location>
</feature>
<reference evidence="11" key="2">
    <citation type="journal article" date="2014" name="Mitochondrial DNA">
        <title>The complete mitochondrial genome of Bemisia afer (Hemiptera: Aleyrodidae).</title>
        <authorList>
            <person name="Wang H.L."/>
            <person name="Xiao N."/>
            <person name="Yang J."/>
            <person name="Wang X.W."/>
            <person name="Colvin J."/>
            <person name="Liu S.S."/>
        </authorList>
    </citation>
    <scope>NUCLEOTIDE SEQUENCE</scope>
</reference>
<feature type="domain" description="Heme-copper oxidase subunit III family profile" evidence="10">
    <location>
        <begin position="4"/>
        <end position="260"/>
    </location>
</feature>